<proteinExistence type="predicted"/>
<evidence type="ECO:0000313" key="2">
    <source>
        <dbReference type="Proteomes" id="UP000018888"/>
    </source>
</evidence>
<dbReference type="VEuPathDB" id="FungiDB:RhiirFUN_021358"/>
<reference evidence="1 2" key="2">
    <citation type="journal article" date="2018" name="New Phytol.">
        <title>High intraspecific genome diversity in the model arbuscular mycorrhizal symbiont Rhizophagus irregularis.</title>
        <authorList>
            <person name="Chen E.C.H."/>
            <person name="Morin E."/>
            <person name="Beaudet D."/>
            <person name="Noel J."/>
            <person name="Yildirir G."/>
            <person name="Ndikumana S."/>
            <person name="Charron P."/>
            <person name="St-Onge C."/>
            <person name="Giorgi J."/>
            <person name="Kruger M."/>
            <person name="Marton T."/>
            <person name="Ropars J."/>
            <person name="Grigoriev I.V."/>
            <person name="Hainaut M."/>
            <person name="Henrissat B."/>
            <person name="Roux C."/>
            <person name="Martin F."/>
            <person name="Corradi N."/>
        </authorList>
    </citation>
    <scope>NUCLEOTIDE SEQUENCE [LARGE SCALE GENOMIC DNA]</scope>
    <source>
        <strain evidence="1 2">DAOM 197198</strain>
    </source>
</reference>
<accession>A0A2P4PUX6</accession>
<evidence type="ECO:0000313" key="1">
    <source>
        <dbReference type="EMBL" id="POG69181.1"/>
    </source>
</evidence>
<dbReference type="EMBL" id="AUPC02000140">
    <property type="protein sequence ID" value="POG69181.1"/>
    <property type="molecule type" value="Genomic_DNA"/>
</dbReference>
<gene>
    <name evidence="1" type="ORF">GLOIN_2v1842511</name>
</gene>
<keyword evidence="2" id="KW-1185">Reference proteome</keyword>
<dbReference type="Proteomes" id="UP000018888">
    <property type="component" value="Unassembled WGS sequence"/>
</dbReference>
<reference evidence="1 2" key="1">
    <citation type="journal article" date="2013" name="Proc. Natl. Acad. Sci. U.S.A.">
        <title>Genome of an arbuscular mycorrhizal fungus provides insight into the oldest plant symbiosis.</title>
        <authorList>
            <person name="Tisserant E."/>
            <person name="Malbreil M."/>
            <person name="Kuo A."/>
            <person name="Kohler A."/>
            <person name="Symeonidi A."/>
            <person name="Balestrini R."/>
            <person name="Charron P."/>
            <person name="Duensing N."/>
            <person name="Frei Dit Frey N."/>
            <person name="Gianinazzi-Pearson V."/>
            <person name="Gilbert L.B."/>
            <person name="Handa Y."/>
            <person name="Herr J.R."/>
            <person name="Hijri M."/>
            <person name="Koul R."/>
            <person name="Kawaguchi M."/>
            <person name="Krajinski F."/>
            <person name="Lammers P.J."/>
            <person name="Masclaux F.G."/>
            <person name="Murat C."/>
            <person name="Morin E."/>
            <person name="Ndikumana S."/>
            <person name="Pagni M."/>
            <person name="Petitpierre D."/>
            <person name="Requena N."/>
            <person name="Rosikiewicz P."/>
            <person name="Riley R."/>
            <person name="Saito K."/>
            <person name="San Clemente H."/>
            <person name="Shapiro H."/>
            <person name="van Tuinen D."/>
            <person name="Becard G."/>
            <person name="Bonfante P."/>
            <person name="Paszkowski U."/>
            <person name="Shachar-Hill Y.Y."/>
            <person name="Tuskan G.A."/>
            <person name="Young P.W."/>
            <person name="Sanders I.R."/>
            <person name="Henrissat B."/>
            <person name="Rensing S.A."/>
            <person name="Grigoriev I.V."/>
            <person name="Corradi N."/>
            <person name="Roux C."/>
            <person name="Martin F."/>
        </authorList>
    </citation>
    <scope>NUCLEOTIDE SEQUENCE [LARGE SCALE GENOMIC DNA]</scope>
    <source>
        <strain evidence="1 2">DAOM 197198</strain>
    </source>
</reference>
<organism evidence="1 2">
    <name type="scientific">Rhizophagus irregularis (strain DAOM 181602 / DAOM 197198 / MUCL 43194)</name>
    <name type="common">Arbuscular mycorrhizal fungus</name>
    <name type="synonym">Glomus intraradices</name>
    <dbReference type="NCBI Taxonomy" id="747089"/>
    <lineage>
        <taxon>Eukaryota</taxon>
        <taxon>Fungi</taxon>
        <taxon>Fungi incertae sedis</taxon>
        <taxon>Mucoromycota</taxon>
        <taxon>Glomeromycotina</taxon>
        <taxon>Glomeromycetes</taxon>
        <taxon>Glomerales</taxon>
        <taxon>Glomeraceae</taxon>
        <taxon>Rhizophagus</taxon>
    </lineage>
</organism>
<protein>
    <submittedName>
        <fullName evidence="1">Uncharacterized protein</fullName>
    </submittedName>
</protein>
<sequence length="108" mass="12634">MESSEYLQIDFHKLKNDDDNIPEQKISDDYYEKNDNSESLEIDISQLKITDNIFFVEKNSDEYDDKQNDNMIKMEFTASLSLQIDVSQLNINEDDQSNKSKGVIIQND</sequence>
<dbReference type="AlphaFoldDB" id="A0A2P4PUX6"/>
<name>A0A2P4PUX6_RHIID</name>
<comment type="caution">
    <text evidence="1">The sequence shown here is derived from an EMBL/GenBank/DDBJ whole genome shotgun (WGS) entry which is preliminary data.</text>
</comment>